<dbReference type="EMBL" id="MW284828">
    <property type="protein sequence ID" value="UGN61391.1"/>
    <property type="molecule type" value="Genomic_DNA"/>
</dbReference>
<evidence type="ECO:0000256" key="1">
    <source>
        <dbReference type="SAM" id="Phobius"/>
    </source>
</evidence>
<reference evidence="2" key="1">
    <citation type="submission" date="2020-11" db="EMBL/GenBank/DDBJ databases">
        <title>Mitogenomic phylogeny of Typhlocybinae (Hemiptera: Cicadellidae): tribal classification and character evolution.</title>
        <authorList>
            <person name="Yan B."/>
            <person name="Yang M."/>
        </authorList>
    </citation>
    <scope>NUCLEOTIDE SEQUENCE</scope>
</reference>
<evidence type="ECO:0000313" key="2">
    <source>
        <dbReference type="EMBL" id="UGN61391.1"/>
    </source>
</evidence>
<keyword evidence="1" id="KW-0472">Membrane</keyword>
<keyword evidence="1" id="KW-0812">Transmembrane</keyword>
<keyword evidence="1" id="KW-1133">Transmembrane helix</keyword>
<feature type="transmembrane region" description="Helical" evidence="1">
    <location>
        <begin position="48"/>
        <end position="69"/>
    </location>
</feature>
<name>A0A9E7BVE7_9HEMI</name>
<dbReference type="GeneID" id="77419370"/>
<dbReference type="RefSeq" id="YP_010582945.1">
    <property type="nucleotide sequence ID" value="NC_069165.1"/>
</dbReference>
<feature type="transmembrane region" description="Helical" evidence="1">
    <location>
        <begin position="81"/>
        <end position="99"/>
    </location>
</feature>
<organism evidence="2">
    <name type="scientific">Thampoa tiani</name>
    <dbReference type="NCBI Taxonomy" id="2893150"/>
    <lineage>
        <taxon>Eukaryota</taxon>
        <taxon>Metazoa</taxon>
        <taxon>Ecdysozoa</taxon>
        <taxon>Arthropoda</taxon>
        <taxon>Hexapoda</taxon>
        <taxon>Insecta</taxon>
        <taxon>Pterygota</taxon>
        <taxon>Neoptera</taxon>
        <taxon>Paraneoptera</taxon>
        <taxon>Hemiptera</taxon>
        <taxon>Auchenorrhyncha</taxon>
        <taxon>Membracoidea</taxon>
        <taxon>Cicadellidae</taxon>
        <taxon>Typhlocybinae</taxon>
        <taxon>Typhlocybini</taxon>
        <taxon>Thampoa</taxon>
    </lineage>
</organism>
<proteinExistence type="predicted"/>
<gene>
    <name evidence="2" type="primary">ND6</name>
</gene>
<sequence length="160" mass="18527">MKLMLIKLMILWSSVSLVLKTPMSLGLILMTQTITVIIFMNSVLYSSWFPMITFMMMIGGLLIMFMYMSSIASNEKFKIKINLAIILIIMFMINDEMMIETQINEIQEMETSSNLNFSLTSIFNNKSMLLTIMLVLYLLLTMISITKMVKHHMGPLRKMN</sequence>
<dbReference type="AlphaFoldDB" id="A0A9E7BVE7"/>
<geneLocation type="mitochondrion" evidence="2"/>
<dbReference type="CTD" id="4541"/>
<accession>A0A9E7BVE7</accession>
<protein>
    <submittedName>
        <fullName evidence="2">NADH dehydrogenase subunit 6</fullName>
    </submittedName>
</protein>
<feature type="transmembrane region" description="Helical" evidence="1">
    <location>
        <begin position="128"/>
        <end position="149"/>
    </location>
</feature>
<keyword evidence="2" id="KW-0496">Mitochondrion</keyword>